<reference evidence="1" key="2">
    <citation type="submission" date="2023-05" db="EMBL/GenBank/DDBJ databases">
        <authorList>
            <consortium name="Lawrence Berkeley National Laboratory"/>
            <person name="Steindorff A."/>
            <person name="Hensen N."/>
            <person name="Bonometti L."/>
            <person name="Westerberg I."/>
            <person name="Brannstrom I.O."/>
            <person name="Guillou S."/>
            <person name="Cros-Aarteil S."/>
            <person name="Calhoun S."/>
            <person name="Haridas S."/>
            <person name="Kuo A."/>
            <person name="Mondo S."/>
            <person name="Pangilinan J."/>
            <person name="Riley R."/>
            <person name="Labutti K."/>
            <person name="Andreopoulos B."/>
            <person name="Lipzen A."/>
            <person name="Chen C."/>
            <person name="Yanf M."/>
            <person name="Daum C."/>
            <person name="Ng V."/>
            <person name="Clum A."/>
            <person name="Ohm R."/>
            <person name="Martin F."/>
            <person name="Silar P."/>
            <person name="Natvig D."/>
            <person name="Lalanne C."/>
            <person name="Gautier V."/>
            <person name="Ament-Velasquez S.L."/>
            <person name="Kruys A."/>
            <person name="Hutchinson M.I."/>
            <person name="Powell A.J."/>
            <person name="Barry K."/>
            <person name="Miller A.N."/>
            <person name="Grigoriev I.V."/>
            <person name="Debuchy R."/>
            <person name="Gladieux P."/>
            <person name="Thoren M.H."/>
            <person name="Johannesson H."/>
        </authorList>
    </citation>
    <scope>NUCLEOTIDE SEQUENCE</scope>
    <source>
        <strain evidence="1">CBS 141.50</strain>
    </source>
</reference>
<name>A0AAN6ZK20_9PEZI</name>
<comment type="caution">
    <text evidence="1">The sequence shown here is derived from an EMBL/GenBank/DDBJ whole genome shotgun (WGS) entry which is preliminary data.</text>
</comment>
<organism evidence="1 2">
    <name type="scientific">Dichotomopilus funicola</name>
    <dbReference type="NCBI Taxonomy" id="1934379"/>
    <lineage>
        <taxon>Eukaryota</taxon>
        <taxon>Fungi</taxon>
        <taxon>Dikarya</taxon>
        <taxon>Ascomycota</taxon>
        <taxon>Pezizomycotina</taxon>
        <taxon>Sordariomycetes</taxon>
        <taxon>Sordariomycetidae</taxon>
        <taxon>Sordariales</taxon>
        <taxon>Chaetomiaceae</taxon>
        <taxon>Dichotomopilus</taxon>
    </lineage>
</organism>
<keyword evidence="2" id="KW-1185">Reference proteome</keyword>
<dbReference type="AlphaFoldDB" id="A0AAN6ZK20"/>
<dbReference type="Proteomes" id="UP001302676">
    <property type="component" value="Unassembled WGS sequence"/>
</dbReference>
<dbReference type="EMBL" id="MU853613">
    <property type="protein sequence ID" value="KAK4141322.1"/>
    <property type="molecule type" value="Genomic_DNA"/>
</dbReference>
<sequence>MALQELSRLGGPKKQRTLAELFAACPGEIQEQILLHFVRHPQFHVLKTAFSQFRTNVPWSLRFTPVVRAFDKSGYRQYDHVGEIRPFTRRSMHIEQNNQLRQGYHDTRLPFIMLTVHANGHDDLIVLELSARPTRAPPSFDPTSALALQFEGWRLIRTFPRIENLAFKWFYHGHSACAAQATFNCRHQGKEHAAWKMCPAHLAPFLHFFPSLRQLHFILELDKSKWTKFAVDTYIKNYFTTKRGKHIDPDGRPTRHFYGTDTQYIPVYKELLVRVNDDGTEFLDLWLREVGPVENMLACLREAYRADQPALPNMLPWDPEGWRMLPGKEKRAKVTFGILIAAPDEQCVEWEGQERVDFVRLMRERGVFIE</sequence>
<evidence type="ECO:0000313" key="1">
    <source>
        <dbReference type="EMBL" id="KAK4141322.1"/>
    </source>
</evidence>
<dbReference type="RefSeq" id="XP_062634693.1">
    <property type="nucleotide sequence ID" value="XM_062781628.1"/>
</dbReference>
<proteinExistence type="predicted"/>
<evidence type="ECO:0000313" key="2">
    <source>
        <dbReference type="Proteomes" id="UP001302676"/>
    </source>
</evidence>
<dbReference type="GeneID" id="87818241"/>
<accession>A0AAN6ZK20</accession>
<gene>
    <name evidence="1" type="ORF">C8A04DRAFT_31072</name>
</gene>
<reference evidence="1" key="1">
    <citation type="journal article" date="2023" name="Mol. Phylogenet. Evol.">
        <title>Genome-scale phylogeny and comparative genomics of the fungal order Sordariales.</title>
        <authorList>
            <person name="Hensen N."/>
            <person name="Bonometti L."/>
            <person name="Westerberg I."/>
            <person name="Brannstrom I.O."/>
            <person name="Guillou S."/>
            <person name="Cros-Aarteil S."/>
            <person name="Calhoun S."/>
            <person name="Haridas S."/>
            <person name="Kuo A."/>
            <person name="Mondo S."/>
            <person name="Pangilinan J."/>
            <person name="Riley R."/>
            <person name="LaButti K."/>
            <person name="Andreopoulos B."/>
            <person name="Lipzen A."/>
            <person name="Chen C."/>
            <person name="Yan M."/>
            <person name="Daum C."/>
            <person name="Ng V."/>
            <person name="Clum A."/>
            <person name="Steindorff A."/>
            <person name="Ohm R.A."/>
            <person name="Martin F."/>
            <person name="Silar P."/>
            <person name="Natvig D.O."/>
            <person name="Lalanne C."/>
            <person name="Gautier V."/>
            <person name="Ament-Velasquez S.L."/>
            <person name="Kruys A."/>
            <person name="Hutchinson M.I."/>
            <person name="Powell A.J."/>
            <person name="Barry K."/>
            <person name="Miller A.N."/>
            <person name="Grigoriev I.V."/>
            <person name="Debuchy R."/>
            <person name="Gladieux P."/>
            <person name="Hiltunen Thoren M."/>
            <person name="Johannesson H."/>
        </authorList>
    </citation>
    <scope>NUCLEOTIDE SEQUENCE</scope>
    <source>
        <strain evidence="1">CBS 141.50</strain>
    </source>
</reference>
<protein>
    <submittedName>
        <fullName evidence="1">Uncharacterized protein</fullName>
    </submittedName>
</protein>